<keyword evidence="2" id="KW-0732">Signal</keyword>
<keyword evidence="4" id="KW-1185">Reference proteome</keyword>
<proteinExistence type="predicted"/>
<feature type="signal peptide" evidence="2">
    <location>
        <begin position="1"/>
        <end position="23"/>
    </location>
</feature>
<sequence>MGSWQRACWCLAFSLAAVQLAHAACPTLTIDFFPSDTENVPEGWTKAAQVAAGNEDSSSLNTISLTAKPTPKLYVQPEHPLFKRGSLTAAYDVLYNIDGGIDKKATMPKQGPPYISLSTLDTLAPGKHTLNVKVTMLKGSAEVNSVASLQPSTDQLFTTKVNFNLVDKLPAGAAAAAAAAVAPAAAAVDKPAAPAAAAAAEDEPAAPPAPKPGTGGKNVTNALDDNPKPEPAIDDAVTQQAVKYYCMRQYNVGGKIHSQKEVPVGDEGIMACSVACNALGSNCGGFGLTGKKCFLMKAFNTNSSAADATIDALCMKSPNDWLDFGMRNAGLVGSGFFCLRGFDLKGDPAGSGDAENPVQTTTTEVAGMTPSTCATTCKATVGCQFMLMKKPTVAGGTATCYLKMHALGGLYGSTGPSKEVDYTCFNGQEAWMTFGGQLDFALPSPEVNTGVETPAVAAIAPIGVNATGKTYRCIKGYSIGGATLKRATVSLGDEGLTQCAAKCDEESGACVAYVMGETGTCNLLKAISFNTTAADSKTYGLCFSTASDWNKFGNPDSNGMYCIKNYDFAGDGVRTVDYITIATGTAAVNFCKQQCIAEPLCQYSVTSLGKCYMKTNILSGSFGTTRPDTAVDASCVKGESNWALAALQVAASTQQGAGAGGRTGMNARRAAIANQNAAGALAAPLPLQALAVSSLACIGACLLLL</sequence>
<gene>
    <name evidence="3" type="ORF">OEZ85_014361</name>
</gene>
<reference evidence="3 4" key="1">
    <citation type="submission" date="2023-05" db="EMBL/GenBank/DDBJ databases">
        <title>A 100% complete, gapless, phased diploid assembly of the Scenedesmus obliquus UTEX 3031 genome.</title>
        <authorList>
            <person name="Biondi T.C."/>
            <person name="Hanschen E.R."/>
            <person name="Kwon T."/>
            <person name="Eng W."/>
            <person name="Kruse C.P.S."/>
            <person name="Koehler S.I."/>
            <person name="Kunde Y."/>
            <person name="Gleasner C.D."/>
            <person name="You Mak K.T."/>
            <person name="Polle J."/>
            <person name="Hovde B.T."/>
            <person name="Starkenburg S.R."/>
        </authorList>
    </citation>
    <scope>NUCLEOTIDE SEQUENCE [LARGE SCALE GENOMIC DNA]</scope>
    <source>
        <strain evidence="3 4">DOE0152z</strain>
    </source>
</reference>
<dbReference type="Proteomes" id="UP001244341">
    <property type="component" value="Chromosome 8b"/>
</dbReference>
<feature type="region of interest" description="Disordered" evidence="1">
    <location>
        <begin position="197"/>
        <end position="232"/>
    </location>
</feature>
<organism evidence="3 4">
    <name type="scientific">Tetradesmus obliquus</name>
    <name type="common">Green alga</name>
    <name type="synonym">Acutodesmus obliquus</name>
    <dbReference type="NCBI Taxonomy" id="3088"/>
    <lineage>
        <taxon>Eukaryota</taxon>
        <taxon>Viridiplantae</taxon>
        <taxon>Chlorophyta</taxon>
        <taxon>core chlorophytes</taxon>
        <taxon>Chlorophyceae</taxon>
        <taxon>CS clade</taxon>
        <taxon>Sphaeropleales</taxon>
        <taxon>Scenedesmaceae</taxon>
        <taxon>Tetradesmus</taxon>
    </lineage>
</organism>
<feature type="chain" id="PRO_5046016132" description="Apple domain-containing protein" evidence="2">
    <location>
        <begin position="24"/>
        <end position="705"/>
    </location>
</feature>
<evidence type="ECO:0000256" key="2">
    <source>
        <dbReference type="SAM" id="SignalP"/>
    </source>
</evidence>
<protein>
    <recommendedName>
        <fullName evidence="5">Apple domain-containing protein</fullName>
    </recommendedName>
</protein>
<evidence type="ECO:0000256" key="1">
    <source>
        <dbReference type="SAM" id="MobiDB-lite"/>
    </source>
</evidence>
<name>A0ABY8U843_TETOB</name>
<evidence type="ECO:0000313" key="4">
    <source>
        <dbReference type="Proteomes" id="UP001244341"/>
    </source>
</evidence>
<evidence type="ECO:0008006" key="5">
    <source>
        <dbReference type="Google" id="ProtNLM"/>
    </source>
</evidence>
<dbReference type="EMBL" id="CP126215">
    <property type="protein sequence ID" value="WIA17530.1"/>
    <property type="molecule type" value="Genomic_DNA"/>
</dbReference>
<evidence type="ECO:0000313" key="3">
    <source>
        <dbReference type="EMBL" id="WIA17530.1"/>
    </source>
</evidence>
<accession>A0ABY8U843</accession>